<keyword evidence="3" id="KW-0560">Oxidoreductase</keyword>
<feature type="chain" id="PRO_5047380557" evidence="5">
    <location>
        <begin position="25"/>
        <end position="193"/>
    </location>
</feature>
<dbReference type="RefSeq" id="WP_377264458.1">
    <property type="nucleotide sequence ID" value="NZ_JBHMAA010000027.1"/>
</dbReference>
<proteinExistence type="inferred from homology"/>
<dbReference type="Gene3D" id="2.60.130.10">
    <property type="entry name" value="Aromatic compound dioxygenase"/>
    <property type="match status" value="1"/>
</dbReference>
<dbReference type="InterPro" id="IPR000627">
    <property type="entry name" value="Intradiol_dOase_C"/>
</dbReference>
<evidence type="ECO:0000256" key="3">
    <source>
        <dbReference type="ARBA" id="ARBA00023002"/>
    </source>
</evidence>
<dbReference type="EMBL" id="JBHMAA010000027">
    <property type="protein sequence ID" value="MFB9951639.1"/>
    <property type="molecule type" value="Genomic_DNA"/>
</dbReference>
<sequence>MARIALSRRTVLIASLFAPVLASADEHAANALRRPAPTPECDDDDMTPEQSAGPYYKPSSPLKDDFTADASEGRPFLLGGTISDSACKPMSGCMIEFWQADQRGNYDNHGFRLRGHQFTDAEGRYMLQTIWPGLYPGRTRHIHVRIRPASGHLLTTQVYFPDEPRNRSDFLFRPELLIQFNEEARAGRFDFVV</sequence>
<comment type="caution">
    <text evidence="7">The sequence shown here is derived from an EMBL/GenBank/DDBJ whole genome shotgun (WGS) entry which is preliminary data.</text>
</comment>
<dbReference type="GO" id="GO:0051213">
    <property type="term" value="F:dioxygenase activity"/>
    <property type="evidence" value="ECO:0007669"/>
    <property type="project" value="UniProtKB-KW"/>
</dbReference>
<dbReference type="InterPro" id="IPR015889">
    <property type="entry name" value="Intradiol_dOase_core"/>
</dbReference>
<dbReference type="CDD" id="cd00421">
    <property type="entry name" value="intradiol_dioxygenase"/>
    <property type="match status" value="1"/>
</dbReference>
<evidence type="ECO:0000256" key="2">
    <source>
        <dbReference type="ARBA" id="ARBA00022964"/>
    </source>
</evidence>
<dbReference type="Pfam" id="PF00775">
    <property type="entry name" value="Dioxygenase_C"/>
    <property type="match status" value="1"/>
</dbReference>
<feature type="domain" description="Intradiol ring-cleavage dioxygenases" evidence="6">
    <location>
        <begin position="53"/>
        <end position="182"/>
    </location>
</feature>
<evidence type="ECO:0000313" key="7">
    <source>
        <dbReference type="EMBL" id="MFB9951639.1"/>
    </source>
</evidence>
<keyword evidence="5" id="KW-0732">Signal</keyword>
<keyword evidence="8" id="KW-1185">Reference proteome</keyword>
<comment type="similarity">
    <text evidence="1">Belongs to the intradiol ring-cleavage dioxygenase family.</text>
</comment>
<organism evidence="7 8">
    <name type="scientific">Rhizobium puerariae</name>
    <dbReference type="NCBI Taxonomy" id="1585791"/>
    <lineage>
        <taxon>Bacteria</taxon>
        <taxon>Pseudomonadati</taxon>
        <taxon>Pseudomonadota</taxon>
        <taxon>Alphaproteobacteria</taxon>
        <taxon>Hyphomicrobiales</taxon>
        <taxon>Rhizobiaceae</taxon>
        <taxon>Rhizobium/Agrobacterium group</taxon>
        <taxon>Rhizobium</taxon>
    </lineage>
</organism>
<dbReference type="PANTHER" id="PTHR33711">
    <property type="entry name" value="DIOXYGENASE, PUTATIVE (AFU_ORTHOLOGUE AFUA_2G02910)-RELATED"/>
    <property type="match status" value="1"/>
</dbReference>
<protein>
    <submittedName>
        <fullName evidence="7">Intradiol ring-cleavage dioxygenase</fullName>
    </submittedName>
</protein>
<gene>
    <name evidence="7" type="ORF">ACFFP0_22550</name>
</gene>
<feature type="signal peptide" evidence="5">
    <location>
        <begin position="1"/>
        <end position="24"/>
    </location>
</feature>
<evidence type="ECO:0000256" key="5">
    <source>
        <dbReference type="SAM" id="SignalP"/>
    </source>
</evidence>
<dbReference type="SUPFAM" id="SSF49482">
    <property type="entry name" value="Aromatic compound dioxygenase"/>
    <property type="match status" value="1"/>
</dbReference>
<dbReference type="Proteomes" id="UP001589692">
    <property type="component" value="Unassembled WGS sequence"/>
</dbReference>
<dbReference type="PANTHER" id="PTHR33711:SF11">
    <property type="entry name" value="DIOXYGENASE"/>
    <property type="match status" value="1"/>
</dbReference>
<evidence type="ECO:0000256" key="4">
    <source>
        <dbReference type="SAM" id="MobiDB-lite"/>
    </source>
</evidence>
<accession>A0ABV6ANI8</accession>
<reference evidence="7 8" key="1">
    <citation type="submission" date="2024-09" db="EMBL/GenBank/DDBJ databases">
        <authorList>
            <person name="Sun Q."/>
            <person name="Mori K."/>
        </authorList>
    </citation>
    <scope>NUCLEOTIDE SEQUENCE [LARGE SCALE GENOMIC DNA]</scope>
    <source>
        <strain evidence="7 8">TBRC 4938</strain>
    </source>
</reference>
<keyword evidence="2 7" id="KW-0223">Dioxygenase</keyword>
<feature type="region of interest" description="Disordered" evidence="4">
    <location>
        <begin position="31"/>
        <end position="64"/>
    </location>
</feature>
<dbReference type="InterPro" id="IPR050770">
    <property type="entry name" value="Intradiol_RC_Dioxygenase"/>
</dbReference>
<evidence type="ECO:0000256" key="1">
    <source>
        <dbReference type="ARBA" id="ARBA00007825"/>
    </source>
</evidence>
<evidence type="ECO:0000259" key="6">
    <source>
        <dbReference type="Pfam" id="PF00775"/>
    </source>
</evidence>
<name>A0ABV6ANI8_9HYPH</name>
<evidence type="ECO:0000313" key="8">
    <source>
        <dbReference type="Proteomes" id="UP001589692"/>
    </source>
</evidence>